<organism evidence="5 6">
    <name type="scientific">Sulfurifustis variabilis</name>
    <dbReference type="NCBI Taxonomy" id="1675686"/>
    <lineage>
        <taxon>Bacteria</taxon>
        <taxon>Pseudomonadati</taxon>
        <taxon>Pseudomonadota</taxon>
        <taxon>Gammaproteobacteria</taxon>
        <taxon>Acidiferrobacterales</taxon>
        <taxon>Acidiferrobacteraceae</taxon>
        <taxon>Sulfurifustis</taxon>
    </lineage>
</organism>
<dbReference type="Gene3D" id="1.10.1060.10">
    <property type="entry name" value="Alpha-helical ferredoxin"/>
    <property type="match status" value="1"/>
</dbReference>
<protein>
    <submittedName>
        <fullName evidence="5">Cytochrome C</fullName>
    </submittedName>
</protein>
<dbReference type="PANTHER" id="PTHR40447:SF1">
    <property type="entry name" value="ANAEROBIC SULFITE REDUCTASE SUBUNIT A"/>
    <property type="match status" value="1"/>
</dbReference>
<dbReference type="OrthoDB" id="9795302at2"/>
<reference evidence="5 6" key="1">
    <citation type="submission" date="2015-08" db="EMBL/GenBank/DDBJ databases">
        <title>Complete genome sequence of Sulfurifustis variabilis.</title>
        <authorList>
            <person name="Miura A."/>
            <person name="Kojima H."/>
            <person name="Fukui M."/>
        </authorList>
    </citation>
    <scope>NUCLEOTIDE SEQUENCE [LARGE SCALE GENOMIC DNA]</scope>
    <source>
        <strain evidence="6">skN76</strain>
    </source>
</reference>
<dbReference type="RefSeq" id="WP_096461190.1">
    <property type="nucleotide sequence ID" value="NZ_AP014936.1"/>
</dbReference>
<dbReference type="PANTHER" id="PTHR40447">
    <property type="entry name" value="ANAEROBIC SULFITE REDUCTASE SUBUNIT A"/>
    <property type="match status" value="1"/>
</dbReference>
<dbReference type="EMBL" id="AP014936">
    <property type="protein sequence ID" value="BAU48706.1"/>
    <property type="molecule type" value="Genomic_DNA"/>
</dbReference>
<proteinExistence type="predicted"/>
<keyword evidence="6" id="KW-1185">Reference proteome</keyword>
<dbReference type="InterPro" id="IPR017900">
    <property type="entry name" value="4Fe4S_Fe_S_CS"/>
</dbReference>
<feature type="domain" description="4Fe-4S ferredoxin-type" evidence="4">
    <location>
        <begin position="329"/>
        <end position="357"/>
    </location>
</feature>
<keyword evidence="3" id="KW-0411">Iron-sulfur</keyword>
<evidence type="ECO:0000256" key="1">
    <source>
        <dbReference type="ARBA" id="ARBA00022723"/>
    </source>
</evidence>
<feature type="domain" description="4Fe-4S ferredoxin-type" evidence="4">
    <location>
        <begin position="248"/>
        <end position="280"/>
    </location>
</feature>
<dbReference type="SUPFAM" id="SSF46548">
    <property type="entry name" value="alpha-helical ferredoxin"/>
    <property type="match status" value="1"/>
</dbReference>
<dbReference type="AlphaFoldDB" id="A0A1B4V599"/>
<dbReference type="Pfam" id="PF17179">
    <property type="entry name" value="Fer4_22"/>
    <property type="match status" value="1"/>
</dbReference>
<dbReference type="GO" id="GO:0051536">
    <property type="term" value="F:iron-sulfur cluster binding"/>
    <property type="evidence" value="ECO:0007669"/>
    <property type="project" value="UniProtKB-KW"/>
</dbReference>
<keyword evidence="2" id="KW-0408">Iron</keyword>
<gene>
    <name evidence="5" type="ORF">SVA_2156</name>
</gene>
<sequence length="369" mass="40424">MQTARLAKERLDDLVRLLRERGYRVLGPRVRAGAVMLDEIDSAADLPRGVKSAQEPGSYRLVDSADGRYFDFVNGPESLKRLLFAPEETLWTVTDGEVRFNEAAAEAPPTAVIGARACDIAGMRVQDRTFLAGQYSSHTDPYYAARREKLFLVAVNCTRSAGTCFCASMGTGPRVREAFDLALTELDDCFLVEAGSAAGENVAKQLPLVNAPASDRAAADRAIEGAAKSQVRRLDSDGIYELLFNNLEHPRWDDVASRCLSCANCVMVCPTCFCHKEHDETGLDGAQSAHKRQWDACFTLGHGSVHGARLRPQIRQRYRQWLTHKVASWIPQFGVSGCVGCGRCITWCPTGIDLTEEVAAIRATPGLRG</sequence>
<dbReference type="KEGG" id="sva:SVA_2156"/>
<accession>A0A1B4V599</accession>
<evidence type="ECO:0000313" key="6">
    <source>
        <dbReference type="Proteomes" id="UP000218899"/>
    </source>
</evidence>
<evidence type="ECO:0000259" key="4">
    <source>
        <dbReference type="PROSITE" id="PS51379"/>
    </source>
</evidence>
<dbReference type="GO" id="GO:0046872">
    <property type="term" value="F:metal ion binding"/>
    <property type="evidence" value="ECO:0007669"/>
    <property type="project" value="UniProtKB-KW"/>
</dbReference>
<dbReference type="PROSITE" id="PS51379">
    <property type="entry name" value="4FE4S_FER_2"/>
    <property type="match status" value="2"/>
</dbReference>
<dbReference type="InterPro" id="IPR009051">
    <property type="entry name" value="Helical_ferredxn"/>
</dbReference>
<dbReference type="PROSITE" id="PS00198">
    <property type="entry name" value="4FE4S_FER_1"/>
    <property type="match status" value="1"/>
</dbReference>
<evidence type="ECO:0000256" key="2">
    <source>
        <dbReference type="ARBA" id="ARBA00023004"/>
    </source>
</evidence>
<keyword evidence="1" id="KW-0479">Metal-binding</keyword>
<dbReference type="Proteomes" id="UP000218899">
    <property type="component" value="Chromosome"/>
</dbReference>
<dbReference type="InterPro" id="IPR017896">
    <property type="entry name" value="4Fe4S_Fe-S-bd"/>
</dbReference>
<evidence type="ECO:0000313" key="5">
    <source>
        <dbReference type="EMBL" id="BAU48706.1"/>
    </source>
</evidence>
<name>A0A1B4V599_9GAMM</name>
<evidence type="ECO:0000256" key="3">
    <source>
        <dbReference type="ARBA" id="ARBA00023014"/>
    </source>
</evidence>